<proteinExistence type="evidence at transcript level"/>
<sequence>MLRRQETTIHHDLGNSFVFTLVRLAKLLEPTLSIIYLRNLVSFHK</sequence>
<accession>Q5C1X4</accession>
<name>Q5C1X4_SCHJA</name>
<dbReference type="AlphaFoldDB" id="Q5C1X4"/>
<reference evidence="1" key="1">
    <citation type="submission" date="2005-03" db="EMBL/GenBank/DDBJ databases">
        <authorList>
            <person name="Han Z."/>
        </authorList>
    </citation>
    <scope>NUCLEOTIDE SEQUENCE</scope>
</reference>
<dbReference type="EMBL" id="AY810462">
    <property type="protein sequence ID" value="AAX26351.1"/>
    <property type="molecule type" value="mRNA"/>
</dbReference>
<protein>
    <submittedName>
        <fullName evidence="1">Uncharacterized protein</fullName>
    </submittedName>
</protein>
<evidence type="ECO:0000313" key="1">
    <source>
        <dbReference type="EMBL" id="AAX26351.1"/>
    </source>
</evidence>
<reference evidence="1" key="2">
    <citation type="journal article" date="2006" name="PLoS Pathog.">
        <title>New perspectives on host-parasite interplay by comparative transcriptomic and proteomic analyses of Schistosoma japonicum.</title>
        <authorList>
            <person name="Liu F."/>
            <person name="Lu J."/>
            <person name="Hu W."/>
            <person name="Wang S.Y."/>
            <person name="Cui S.J."/>
            <person name="Chi M."/>
            <person name="Yan Q."/>
            <person name="Wang X.R."/>
            <person name="Song H.D."/>
            <person name="Xu X.N."/>
            <person name="Wang J.J."/>
            <person name="Zhang X.L."/>
            <person name="Zhang X."/>
            <person name="Wang Z.Q."/>
            <person name="Xue C.L."/>
            <person name="Brindley P.J."/>
            <person name="McManus D.P."/>
            <person name="Yang P.Y."/>
            <person name="Feng Z."/>
            <person name="Chen Z."/>
            <person name="Han Z.G."/>
        </authorList>
    </citation>
    <scope>NUCLEOTIDE SEQUENCE</scope>
</reference>
<organism evidence="1">
    <name type="scientific">Schistosoma japonicum</name>
    <name type="common">Blood fluke</name>
    <dbReference type="NCBI Taxonomy" id="6182"/>
    <lineage>
        <taxon>Eukaryota</taxon>
        <taxon>Metazoa</taxon>
        <taxon>Spiralia</taxon>
        <taxon>Lophotrochozoa</taxon>
        <taxon>Platyhelminthes</taxon>
        <taxon>Trematoda</taxon>
        <taxon>Digenea</taxon>
        <taxon>Strigeidida</taxon>
        <taxon>Schistosomatoidea</taxon>
        <taxon>Schistosomatidae</taxon>
        <taxon>Schistosoma</taxon>
    </lineage>
</organism>